<gene>
    <name evidence="1" type="ORF">M9H77_16918</name>
</gene>
<evidence type="ECO:0000313" key="1">
    <source>
        <dbReference type="EMBL" id="KAI5667065.1"/>
    </source>
</evidence>
<protein>
    <submittedName>
        <fullName evidence="1">Uncharacterized protein</fullName>
    </submittedName>
</protein>
<sequence>MKDGLIVELNNEGFNPIEETSPNKGNVNNEDSGKKPQVGVEISNCDIVGDPGLHKSIHSHLYEIIDELRRRSSFDRAQSVISRFSTTFALISPALIEFFYLGSATTHDKKILKAMR</sequence>
<keyword evidence="2" id="KW-1185">Reference proteome</keyword>
<organism evidence="1 2">
    <name type="scientific">Catharanthus roseus</name>
    <name type="common">Madagascar periwinkle</name>
    <name type="synonym">Vinca rosea</name>
    <dbReference type="NCBI Taxonomy" id="4058"/>
    <lineage>
        <taxon>Eukaryota</taxon>
        <taxon>Viridiplantae</taxon>
        <taxon>Streptophyta</taxon>
        <taxon>Embryophyta</taxon>
        <taxon>Tracheophyta</taxon>
        <taxon>Spermatophyta</taxon>
        <taxon>Magnoliopsida</taxon>
        <taxon>eudicotyledons</taxon>
        <taxon>Gunneridae</taxon>
        <taxon>Pentapetalae</taxon>
        <taxon>asterids</taxon>
        <taxon>lamiids</taxon>
        <taxon>Gentianales</taxon>
        <taxon>Apocynaceae</taxon>
        <taxon>Rauvolfioideae</taxon>
        <taxon>Vinceae</taxon>
        <taxon>Catharanthinae</taxon>
        <taxon>Catharanthus</taxon>
    </lineage>
</organism>
<dbReference type="Proteomes" id="UP001060085">
    <property type="component" value="Linkage Group LG04"/>
</dbReference>
<name>A0ACC0B344_CATRO</name>
<accession>A0ACC0B344</accession>
<proteinExistence type="predicted"/>
<evidence type="ECO:0000313" key="2">
    <source>
        <dbReference type="Proteomes" id="UP001060085"/>
    </source>
</evidence>
<reference evidence="2" key="1">
    <citation type="journal article" date="2023" name="Nat. Plants">
        <title>Single-cell RNA sequencing provides a high-resolution roadmap for understanding the multicellular compartmentation of specialized metabolism.</title>
        <authorList>
            <person name="Sun S."/>
            <person name="Shen X."/>
            <person name="Li Y."/>
            <person name="Li Y."/>
            <person name="Wang S."/>
            <person name="Li R."/>
            <person name="Zhang H."/>
            <person name="Shen G."/>
            <person name="Guo B."/>
            <person name="Wei J."/>
            <person name="Xu J."/>
            <person name="St-Pierre B."/>
            <person name="Chen S."/>
            <person name="Sun C."/>
        </authorList>
    </citation>
    <scope>NUCLEOTIDE SEQUENCE [LARGE SCALE GENOMIC DNA]</scope>
</reference>
<dbReference type="EMBL" id="CM044704">
    <property type="protein sequence ID" value="KAI5667065.1"/>
    <property type="molecule type" value="Genomic_DNA"/>
</dbReference>
<comment type="caution">
    <text evidence="1">The sequence shown here is derived from an EMBL/GenBank/DDBJ whole genome shotgun (WGS) entry which is preliminary data.</text>
</comment>